<protein>
    <submittedName>
        <fullName evidence="2">Condensation domain-containing protein</fullName>
    </submittedName>
</protein>
<name>A0ABW3M8S4_9PSEU</name>
<gene>
    <name evidence="2" type="ORF">ACFQ1S_16335</name>
</gene>
<dbReference type="Pfam" id="PF00668">
    <property type="entry name" value="Condensation"/>
    <property type="match status" value="1"/>
</dbReference>
<dbReference type="InterPro" id="IPR001242">
    <property type="entry name" value="Condensation_dom"/>
</dbReference>
<dbReference type="InterPro" id="IPR010060">
    <property type="entry name" value="NRPS_synth"/>
</dbReference>
<evidence type="ECO:0000313" key="3">
    <source>
        <dbReference type="Proteomes" id="UP001597045"/>
    </source>
</evidence>
<accession>A0ABW3M8S4</accession>
<dbReference type="EMBL" id="JBHTIS010000885">
    <property type="protein sequence ID" value="MFD1047001.1"/>
    <property type="molecule type" value="Genomic_DNA"/>
</dbReference>
<evidence type="ECO:0000313" key="2">
    <source>
        <dbReference type="EMBL" id="MFD1047001.1"/>
    </source>
</evidence>
<dbReference type="Gene3D" id="3.30.559.30">
    <property type="entry name" value="Nonribosomal peptide synthetase, condensation domain"/>
    <property type="match status" value="1"/>
</dbReference>
<dbReference type="SUPFAM" id="SSF52777">
    <property type="entry name" value="CoA-dependent acyltransferases"/>
    <property type="match status" value="1"/>
</dbReference>
<evidence type="ECO:0000259" key="1">
    <source>
        <dbReference type="Pfam" id="PF00668"/>
    </source>
</evidence>
<organism evidence="2 3">
    <name type="scientific">Kibdelosporangium lantanae</name>
    <dbReference type="NCBI Taxonomy" id="1497396"/>
    <lineage>
        <taxon>Bacteria</taxon>
        <taxon>Bacillati</taxon>
        <taxon>Actinomycetota</taxon>
        <taxon>Actinomycetes</taxon>
        <taxon>Pseudonocardiales</taxon>
        <taxon>Pseudonocardiaceae</taxon>
        <taxon>Kibdelosporangium</taxon>
    </lineage>
</organism>
<keyword evidence="3" id="KW-1185">Reference proteome</keyword>
<dbReference type="PANTHER" id="PTHR45398">
    <property type="match status" value="1"/>
</dbReference>
<dbReference type="Proteomes" id="UP001597045">
    <property type="component" value="Unassembled WGS sequence"/>
</dbReference>
<sequence length="231" mass="24796">MADQHTLGRVPTAFHAQINDVLLTALALAVTEWRPRPDGVLIGLEGHGREEVVKADLSRTVGWFTTSHPVRLDPGATDPGTALKQVKEQLRAIPDNGIGYGLLRHLNPQTSPVLARYAEPQIGFNYLGRIGTADDTSEASTVEPADAGMALSHAVSVNATTVTFPDGPRLVADWTWASFLTAEDVHALAEGWFRALESLVSAGGGLTPSDLLVSLSQDDIDELEAEWQTLQ</sequence>
<feature type="domain" description="Condensation" evidence="1">
    <location>
        <begin position="6"/>
        <end position="146"/>
    </location>
</feature>
<reference evidence="3" key="1">
    <citation type="journal article" date="2019" name="Int. J. Syst. Evol. Microbiol.">
        <title>The Global Catalogue of Microorganisms (GCM) 10K type strain sequencing project: providing services to taxonomists for standard genome sequencing and annotation.</title>
        <authorList>
            <consortium name="The Broad Institute Genomics Platform"/>
            <consortium name="The Broad Institute Genome Sequencing Center for Infectious Disease"/>
            <person name="Wu L."/>
            <person name="Ma J."/>
        </authorList>
    </citation>
    <scope>NUCLEOTIDE SEQUENCE [LARGE SCALE GENOMIC DNA]</scope>
    <source>
        <strain evidence="3">JCM 31486</strain>
    </source>
</reference>
<proteinExistence type="predicted"/>
<dbReference type="PANTHER" id="PTHR45398:SF1">
    <property type="entry name" value="ENZYME, PUTATIVE (JCVI)-RELATED"/>
    <property type="match status" value="1"/>
</dbReference>
<dbReference type="NCBIfam" id="TIGR01720">
    <property type="entry name" value="NRPS-para261"/>
    <property type="match status" value="1"/>
</dbReference>
<comment type="caution">
    <text evidence="2">The sequence shown here is derived from an EMBL/GenBank/DDBJ whole genome shotgun (WGS) entry which is preliminary data.</text>
</comment>